<dbReference type="AlphaFoldDB" id="A0A8J3LXG4"/>
<sequence length="143" mass="15761">MIYKTFEEIKVGDRSVWTRTVTESDVVIYAGLIGDRGPLHLDDEFASKTRFGARLTYGMLNAGYIGATLAQLLGTGSAYVAQNLRFTAPVRIGDNVLVETEVTAKDEEKRRVFVRTTVSRGDGVLAIEGEAELFIFRVENPAV</sequence>
<feature type="domain" description="MaoC-like" evidence="2">
    <location>
        <begin position="18"/>
        <end position="119"/>
    </location>
</feature>
<accession>A0A8J3LXG4</accession>
<dbReference type="RefSeq" id="WP_168079605.1">
    <property type="nucleotide sequence ID" value="NZ_BAAAQJ010000012.1"/>
</dbReference>
<protein>
    <submittedName>
        <fullName evidence="3">(R)-specific enoyl-CoA hydratase</fullName>
    </submittedName>
</protein>
<dbReference type="Pfam" id="PF01575">
    <property type="entry name" value="MaoC_dehydratas"/>
    <property type="match status" value="1"/>
</dbReference>
<dbReference type="EMBL" id="BONU01000033">
    <property type="protein sequence ID" value="GIG75579.1"/>
    <property type="molecule type" value="Genomic_DNA"/>
</dbReference>
<dbReference type="PANTHER" id="PTHR43437:SF3">
    <property type="entry name" value="HYDROXYACYL-THIOESTER DEHYDRATASE TYPE 2, MITOCHONDRIAL"/>
    <property type="match status" value="1"/>
</dbReference>
<dbReference type="InterPro" id="IPR029069">
    <property type="entry name" value="HotDog_dom_sf"/>
</dbReference>
<comment type="caution">
    <text evidence="3">The sequence shown here is derived from an EMBL/GenBank/DDBJ whole genome shotgun (WGS) entry which is preliminary data.</text>
</comment>
<dbReference type="GO" id="GO:0006633">
    <property type="term" value="P:fatty acid biosynthetic process"/>
    <property type="evidence" value="ECO:0007669"/>
    <property type="project" value="TreeGrafter"/>
</dbReference>
<evidence type="ECO:0000313" key="3">
    <source>
        <dbReference type="EMBL" id="GIG75579.1"/>
    </source>
</evidence>
<name>A0A8J3LXG4_9ACTN</name>
<evidence type="ECO:0000313" key="4">
    <source>
        <dbReference type="Proteomes" id="UP000653674"/>
    </source>
</evidence>
<dbReference type="GO" id="GO:0019171">
    <property type="term" value="F:(3R)-hydroxyacyl-[acyl-carrier-protein] dehydratase activity"/>
    <property type="evidence" value="ECO:0007669"/>
    <property type="project" value="TreeGrafter"/>
</dbReference>
<dbReference type="CDD" id="cd03449">
    <property type="entry name" value="R_hydratase"/>
    <property type="match status" value="1"/>
</dbReference>
<keyword evidence="4" id="KW-1185">Reference proteome</keyword>
<dbReference type="Proteomes" id="UP000653674">
    <property type="component" value="Unassembled WGS sequence"/>
</dbReference>
<evidence type="ECO:0000256" key="1">
    <source>
        <dbReference type="ARBA" id="ARBA00005254"/>
    </source>
</evidence>
<proteinExistence type="inferred from homology"/>
<dbReference type="InterPro" id="IPR050965">
    <property type="entry name" value="UPF0336/Enoyl-CoA_hydratase"/>
</dbReference>
<dbReference type="InterPro" id="IPR002539">
    <property type="entry name" value="MaoC-like_dom"/>
</dbReference>
<dbReference type="PANTHER" id="PTHR43437">
    <property type="entry name" value="HYDROXYACYL-THIOESTER DEHYDRATASE TYPE 2, MITOCHONDRIAL-RELATED"/>
    <property type="match status" value="1"/>
</dbReference>
<gene>
    <name evidence="3" type="primary">phaJ</name>
    <name evidence="3" type="ORF">Pfl04_39830</name>
</gene>
<organism evidence="3 4">
    <name type="scientific">Planosporangium flavigriseum</name>
    <dbReference type="NCBI Taxonomy" id="373681"/>
    <lineage>
        <taxon>Bacteria</taxon>
        <taxon>Bacillati</taxon>
        <taxon>Actinomycetota</taxon>
        <taxon>Actinomycetes</taxon>
        <taxon>Micromonosporales</taxon>
        <taxon>Micromonosporaceae</taxon>
        <taxon>Planosporangium</taxon>
    </lineage>
</organism>
<reference evidence="3" key="1">
    <citation type="submission" date="2021-01" db="EMBL/GenBank/DDBJ databases">
        <title>Whole genome shotgun sequence of Planosporangium flavigriseum NBRC 105377.</title>
        <authorList>
            <person name="Komaki H."/>
            <person name="Tamura T."/>
        </authorList>
    </citation>
    <scope>NUCLEOTIDE SEQUENCE</scope>
    <source>
        <strain evidence="3">NBRC 105377</strain>
    </source>
</reference>
<comment type="similarity">
    <text evidence="1">Belongs to the enoyl-CoA hydratase/isomerase family.</text>
</comment>
<dbReference type="SUPFAM" id="SSF54637">
    <property type="entry name" value="Thioesterase/thiol ester dehydrase-isomerase"/>
    <property type="match status" value="1"/>
</dbReference>
<dbReference type="Gene3D" id="3.10.129.10">
    <property type="entry name" value="Hotdog Thioesterase"/>
    <property type="match status" value="1"/>
</dbReference>
<evidence type="ECO:0000259" key="2">
    <source>
        <dbReference type="Pfam" id="PF01575"/>
    </source>
</evidence>